<evidence type="ECO:0000313" key="6">
    <source>
        <dbReference type="EMBL" id="SLN38753.1"/>
    </source>
</evidence>
<keyword evidence="2" id="KW-0238">DNA-binding</keyword>
<dbReference type="SUPFAM" id="SSF46785">
    <property type="entry name" value="Winged helix' DNA-binding domain"/>
    <property type="match status" value="1"/>
</dbReference>
<dbReference type="PRINTS" id="PR00035">
    <property type="entry name" value="HTHGNTR"/>
</dbReference>
<dbReference type="InterPro" id="IPR036390">
    <property type="entry name" value="WH_DNA-bd_sf"/>
</dbReference>
<evidence type="ECO:0000256" key="2">
    <source>
        <dbReference type="ARBA" id="ARBA00023125"/>
    </source>
</evidence>
<dbReference type="InterPro" id="IPR008920">
    <property type="entry name" value="TF_FadR/GntR_C"/>
</dbReference>
<dbReference type="Pfam" id="PF07729">
    <property type="entry name" value="FCD"/>
    <property type="match status" value="1"/>
</dbReference>
<dbReference type="PANTHER" id="PTHR43537">
    <property type="entry name" value="TRANSCRIPTIONAL REGULATOR, GNTR FAMILY"/>
    <property type="match status" value="1"/>
</dbReference>
<evidence type="ECO:0000256" key="3">
    <source>
        <dbReference type="ARBA" id="ARBA00023163"/>
    </source>
</evidence>
<gene>
    <name evidence="6" type="primary">lldR_1</name>
    <name evidence="5" type="ORF">CLV79_11414</name>
    <name evidence="6" type="ORF">LOS8367_01558</name>
</gene>
<dbReference type="Proteomes" id="UP000240624">
    <property type="component" value="Unassembled WGS sequence"/>
</dbReference>
<dbReference type="SMART" id="SM00895">
    <property type="entry name" value="FCD"/>
    <property type="match status" value="1"/>
</dbReference>
<dbReference type="Gene3D" id="1.10.10.10">
    <property type="entry name" value="Winged helix-like DNA-binding domain superfamily/Winged helix DNA-binding domain"/>
    <property type="match status" value="1"/>
</dbReference>
<evidence type="ECO:0000313" key="5">
    <source>
        <dbReference type="EMBL" id="PSK81796.1"/>
    </source>
</evidence>
<dbReference type="CDD" id="cd07377">
    <property type="entry name" value="WHTH_GntR"/>
    <property type="match status" value="1"/>
</dbReference>
<evidence type="ECO:0000313" key="8">
    <source>
        <dbReference type="Proteomes" id="UP000240624"/>
    </source>
</evidence>
<dbReference type="Proteomes" id="UP000193495">
    <property type="component" value="Unassembled WGS sequence"/>
</dbReference>
<dbReference type="PROSITE" id="PS50949">
    <property type="entry name" value="HTH_GNTR"/>
    <property type="match status" value="1"/>
</dbReference>
<protein>
    <submittedName>
        <fullName evidence="5">GntR family transcriptional regulator</fullName>
    </submittedName>
    <submittedName>
        <fullName evidence="6">Putative L-lactate dehydrogenase operon regulatory protein</fullName>
    </submittedName>
</protein>
<keyword evidence="1" id="KW-0805">Transcription regulation</keyword>
<dbReference type="Gene3D" id="1.20.120.530">
    <property type="entry name" value="GntR ligand-binding domain-like"/>
    <property type="match status" value="1"/>
</dbReference>
<evidence type="ECO:0000259" key="4">
    <source>
        <dbReference type="PROSITE" id="PS50949"/>
    </source>
</evidence>
<proteinExistence type="predicted"/>
<keyword evidence="8" id="KW-1185">Reference proteome</keyword>
<reference evidence="6 7" key="1">
    <citation type="submission" date="2017-03" db="EMBL/GenBank/DDBJ databases">
        <authorList>
            <person name="Afonso C.L."/>
            <person name="Miller P.J."/>
            <person name="Scott M.A."/>
            <person name="Spackman E."/>
            <person name="Goraichik I."/>
            <person name="Dimitrov K.M."/>
            <person name="Suarez D.L."/>
            <person name="Swayne D.E."/>
        </authorList>
    </citation>
    <scope>NUCLEOTIDE SEQUENCE [LARGE SCALE GENOMIC DNA]</scope>
    <source>
        <strain evidence="6 7">CECT 8367</strain>
    </source>
</reference>
<keyword evidence="3" id="KW-0804">Transcription</keyword>
<organism evidence="6 7">
    <name type="scientific">Limimaricola soesokkakensis</name>
    <dbReference type="NCBI Taxonomy" id="1343159"/>
    <lineage>
        <taxon>Bacteria</taxon>
        <taxon>Pseudomonadati</taxon>
        <taxon>Pseudomonadota</taxon>
        <taxon>Alphaproteobacteria</taxon>
        <taxon>Rhodobacterales</taxon>
        <taxon>Paracoccaceae</taxon>
        <taxon>Limimaricola</taxon>
    </lineage>
</organism>
<evidence type="ECO:0000313" key="7">
    <source>
        <dbReference type="Proteomes" id="UP000193495"/>
    </source>
</evidence>
<dbReference type="InterPro" id="IPR011711">
    <property type="entry name" value="GntR_C"/>
</dbReference>
<feature type="domain" description="HTH gntR-type" evidence="4">
    <location>
        <begin position="4"/>
        <end position="72"/>
    </location>
</feature>
<dbReference type="SMART" id="SM00345">
    <property type="entry name" value="HTH_GNTR"/>
    <property type="match status" value="1"/>
</dbReference>
<dbReference type="Pfam" id="PF00392">
    <property type="entry name" value="GntR"/>
    <property type="match status" value="1"/>
</dbReference>
<sequence>MANSDQSSDPTVQLREYVARGGYGPGAKLPPERKLTDDLGLSRSTLRKALDVLEREGVIWRHVGRGTFVSQDTEVEPPDALVDLGRKLTPFRMMRARVAIEPAIAREAAINASAEDIAQMEMAQQAAYSAETWRAYEKQDDLLHRAVAEAADNPLLLYLFDQLNQVRRAVAMGNVTRRTARPSREHVSFAEHEVLVAAIRNHDPQAAYEAMRTHLRSVSARLFEVG</sequence>
<dbReference type="InterPro" id="IPR000524">
    <property type="entry name" value="Tscrpt_reg_HTH_GntR"/>
</dbReference>
<dbReference type="EMBL" id="PYGB01000014">
    <property type="protein sequence ID" value="PSK81796.1"/>
    <property type="molecule type" value="Genomic_DNA"/>
</dbReference>
<dbReference type="PANTHER" id="PTHR43537:SF5">
    <property type="entry name" value="UXU OPERON TRANSCRIPTIONAL REGULATOR"/>
    <property type="match status" value="1"/>
</dbReference>
<dbReference type="GO" id="GO:0003677">
    <property type="term" value="F:DNA binding"/>
    <property type="evidence" value="ECO:0007669"/>
    <property type="project" value="UniProtKB-KW"/>
</dbReference>
<accession>A0A1X6Z2B5</accession>
<dbReference type="SUPFAM" id="SSF48008">
    <property type="entry name" value="GntR ligand-binding domain-like"/>
    <property type="match status" value="1"/>
</dbReference>
<dbReference type="EMBL" id="FWFY01000004">
    <property type="protein sequence ID" value="SLN38753.1"/>
    <property type="molecule type" value="Genomic_DNA"/>
</dbReference>
<reference evidence="5 8" key="2">
    <citation type="submission" date="2018-03" db="EMBL/GenBank/DDBJ databases">
        <title>Genomic Encyclopedia of Archaeal and Bacterial Type Strains, Phase II (KMG-II): from individual species to whole genera.</title>
        <authorList>
            <person name="Goeker M."/>
        </authorList>
    </citation>
    <scope>NUCLEOTIDE SEQUENCE [LARGE SCALE GENOMIC DNA]</scope>
    <source>
        <strain evidence="5 8">DSM 29956</strain>
    </source>
</reference>
<dbReference type="GO" id="GO:0003700">
    <property type="term" value="F:DNA-binding transcription factor activity"/>
    <property type="evidence" value="ECO:0007669"/>
    <property type="project" value="InterPro"/>
</dbReference>
<name>A0A1X6Z2B5_9RHOB</name>
<dbReference type="AlphaFoldDB" id="A0A1X6Z2B5"/>
<dbReference type="InterPro" id="IPR036388">
    <property type="entry name" value="WH-like_DNA-bd_sf"/>
</dbReference>
<evidence type="ECO:0000256" key="1">
    <source>
        <dbReference type="ARBA" id="ARBA00023015"/>
    </source>
</evidence>